<accession>A0ABW5DU45</accession>
<protein>
    <submittedName>
        <fullName evidence="1">Uncharacterized protein</fullName>
    </submittedName>
</protein>
<organism evidence="1 2">
    <name type="scientific">Lacibacterium aquatile</name>
    <dbReference type="NCBI Taxonomy" id="1168082"/>
    <lineage>
        <taxon>Bacteria</taxon>
        <taxon>Pseudomonadati</taxon>
        <taxon>Pseudomonadota</taxon>
        <taxon>Alphaproteobacteria</taxon>
        <taxon>Rhodospirillales</taxon>
        <taxon>Rhodospirillaceae</taxon>
    </lineage>
</organism>
<sequence length="77" mass="7955">MAVSPSRLARAECTVEALVQVLVAAGALQPGAVHRAFDTVFTTAFCDAATRTGHAAHIKDLSGVSAEVYLDIIGDLS</sequence>
<keyword evidence="2" id="KW-1185">Reference proteome</keyword>
<dbReference type="Proteomes" id="UP001597295">
    <property type="component" value="Unassembled WGS sequence"/>
</dbReference>
<dbReference type="EMBL" id="JBHUIP010000010">
    <property type="protein sequence ID" value="MFD2263324.1"/>
    <property type="molecule type" value="Genomic_DNA"/>
</dbReference>
<name>A0ABW5DU45_9PROT</name>
<proteinExistence type="predicted"/>
<comment type="caution">
    <text evidence="1">The sequence shown here is derived from an EMBL/GenBank/DDBJ whole genome shotgun (WGS) entry which is preliminary data.</text>
</comment>
<reference evidence="2" key="1">
    <citation type="journal article" date="2019" name="Int. J. Syst. Evol. Microbiol.">
        <title>The Global Catalogue of Microorganisms (GCM) 10K type strain sequencing project: providing services to taxonomists for standard genome sequencing and annotation.</title>
        <authorList>
            <consortium name="The Broad Institute Genomics Platform"/>
            <consortium name="The Broad Institute Genome Sequencing Center for Infectious Disease"/>
            <person name="Wu L."/>
            <person name="Ma J."/>
        </authorList>
    </citation>
    <scope>NUCLEOTIDE SEQUENCE [LARGE SCALE GENOMIC DNA]</scope>
    <source>
        <strain evidence="2">CGMCC 1.19062</strain>
    </source>
</reference>
<evidence type="ECO:0000313" key="2">
    <source>
        <dbReference type="Proteomes" id="UP001597295"/>
    </source>
</evidence>
<gene>
    <name evidence="1" type="ORF">ACFSM5_10535</name>
</gene>
<evidence type="ECO:0000313" key="1">
    <source>
        <dbReference type="EMBL" id="MFD2263324.1"/>
    </source>
</evidence>